<proteinExistence type="inferred from homology"/>
<evidence type="ECO:0000256" key="9">
    <source>
        <dbReference type="ARBA" id="ARBA00023004"/>
    </source>
</evidence>
<dbReference type="SUPFAM" id="SSF56534">
    <property type="entry name" value="Aromatic aminoacid monoxygenases, catalytic and oligomerization domains"/>
    <property type="match status" value="1"/>
</dbReference>
<dbReference type="InterPro" id="IPR036951">
    <property type="entry name" value="ArAA_hydroxylase_sf"/>
</dbReference>
<evidence type="ECO:0000256" key="1">
    <source>
        <dbReference type="ARBA" id="ARBA00001060"/>
    </source>
</evidence>
<name>A0A6S6RTQ8_9BACT</name>
<dbReference type="Pfam" id="PF00351">
    <property type="entry name" value="Biopterin_H"/>
    <property type="match status" value="1"/>
</dbReference>
<keyword evidence="7 13" id="KW-0479">Metal-binding</keyword>
<dbReference type="PROSITE" id="PS51410">
    <property type="entry name" value="BH4_AAA_HYDROXYL_2"/>
    <property type="match status" value="1"/>
</dbReference>
<dbReference type="InterPro" id="IPR036329">
    <property type="entry name" value="Aro-AA_hydroxylase_C_sf"/>
</dbReference>
<keyword evidence="8 15" id="KW-0560">Oxidoreductase</keyword>
<reference evidence="15" key="1">
    <citation type="submission" date="2020-01" db="EMBL/GenBank/DDBJ databases">
        <authorList>
            <person name="Meier V. D."/>
            <person name="Meier V D."/>
        </authorList>
    </citation>
    <scope>NUCLEOTIDE SEQUENCE</scope>
    <source>
        <strain evidence="15">HLG_WM_MAG_10</strain>
    </source>
</reference>
<dbReference type="PROSITE" id="PS00367">
    <property type="entry name" value="BH4_AAA_HYDROXYL_1"/>
    <property type="match status" value="1"/>
</dbReference>
<dbReference type="GO" id="GO:0006559">
    <property type="term" value="P:L-phenylalanine catabolic process"/>
    <property type="evidence" value="ECO:0007669"/>
    <property type="project" value="UniProtKB-UniPathway"/>
</dbReference>
<feature type="domain" description="Biopterin-dependent aromatic amino acid hydroxylase family profile" evidence="14">
    <location>
        <begin position="1"/>
        <end position="259"/>
    </location>
</feature>
<comment type="similarity">
    <text evidence="4">Belongs to the biopterin-dependent aromatic amino acid hydroxylase family.</text>
</comment>
<protein>
    <recommendedName>
        <fullName evidence="6">Phenylalanine-4-hydroxylase</fullName>
        <ecNumber evidence="5">1.14.16.1</ecNumber>
    </recommendedName>
    <alternativeName>
        <fullName evidence="12">Phe-4-monooxygenase</fullName>
    </alternativeName>
</protein>
<keyword evidence="9 13" id="KW-0408">Iron</keyword>
<organism evidence="15">
    <name type="scientific">uncultured Aureispira sp</name>
    <dbReference type="NCBI Taxonomy" id="1331704"/>
    <lineage>
        <taxon>Bacteria</taxon>
        <taxon>Pseudomonadati</taxon>
        <taxon>Bacteroidota</taxon>
        <taxon>Saprospiria</taxon>
        <taxon>Saprospirales</taxon>
        <taxon>Saprospiraceae</taxon>
        <taxon>Aureispira</taxon>
        <taxon>environmental samples</taxon>
    </lineage>
</organism>
<dbReference type="NCBIfam" id="NF008877">
    <property type="entry name" value="PRK11913.1-2"/>
    <property type="match status" value="1"/>
</dbReference>
<evidence type="ECO:0000313" key="15">
    <source>
        <dbReference type="EMBL" id="CAA6798926.1"/>
    </source>
</evidence>
<dbReference type="EC" id="1.14.16.1" evidence="5"/>
<dbReference type="InterPro" id="IPR005960">
    <property type="entry name" value="Phe-4-hydroxylase_mono"/>
</dbReference>
<comment type="pathway">
    <text evidence="3">Amino-acid degradation; L-phenylalanine degradation; acetoacetate and fumarate from L-phenylalanine: step 1/6.</text>
</comment>
<dbReference type="InterPro" id="IPR018301">
    <property type="entry name" value="ArAA_hydroxylase_Fe/CU_BS"/>
</dbReference>
<feature type="binding site" evidence="13">
    <location>
        <position position="157"/>
    </location>
    <ligand>
        <name>Fe cation</name>
        <dbReference type="ChEBI" id="CHEBI:24875"/>
    </ligand>
</feature>
<comment type="cofactor">
    <cofactor evidence="2 13">
        <name>Fe(2+)</name>
        <dbReference type="ChEBI" id="CHEBI:29033"/>
    </cofactor>
</comment>
<keyword evidence="10" id="KW-0503">Monooxygenase</keyword>
<feature type="binding site" evidence="13">
    <location>
        <position position="115"/>
    </location>
    <ligand>
        <name>Fe cation</name>
        <dbReference type="ChEBI" id="CHEBI:24875"/>
    </ligand>
</feature>
<gene>
    <name evidence="15" type="ORF">HELGO_WM28413</name>
</gene>
<evidence type="ECO:0000256" key="2">
    <source>
        <dbReference type="ARBA" id="ARBA00001954"/>
    </source>
</evidence>
<evidence type="ECO:0000256" key="3">
    <source>
        <dbReference type="ARBA" id="ARBA00005088"/>
    </source>
</evidence>
<dbReference type="GO" id="GO:0005506">
    <property type="term" value="F:iron ion binding"/>
    <property type="evidence" value="ECO:0007669"/>
    <property type="project" value="InterPro"/>
</dbReference>
<sequence>MKQEYDLYTAEQHHVWELMYKEQIEILTSRATKTYLKGIETVQFEAHKIPRFTVINEALKALTGWQVYPVPGLIDNKPFFELLAQKQFPATTWMRSLAQLKYIEEPDMFHDVFGHVPLLSEPYFASFLNGLSEIALEFIDSPTAIELMARIYWYTIEFGLIKEENALKIYGAGILSSPGESIYSLGTKPKHFAFDLDKILETPYVKDTFQPQYFIAESYQQLYNSLPQLKKRIEQAVESGSLIEDGQAFDFKSLLSHVE</sequence>
<evidence type="ECO:0000256" key="5">
    <source>
        <dbReference type="ARBA" id="ARBA00011995"/>
    </source>
</evidence>
<dbReference type="UniPathway" id="UPA00139">
    <property type="reaction ID" value="UER00337"/>
</dbReference>
<keyword evidence="11" id="KW-0585">Phenylalanine catabolism</keyword>
<evidence type="ECO:0000256" key="4">
    <source>
        <dbReference type="ARBA" id="ARBA00009712"/>
    </source>
</evidence>
<evidence type="ECO:0000256" key="8">
    <source>
        <dbReference type="ARBA" id="ARBA00023002"/>
    </source>
</evidence>
<dbReference type="NCBIfam" id="TIGR01267">
    <property type="entry name" value="Phe4hydrox_mono"/>
    <property type="match status" value="1"/>
</dbReference>
<evidence type="ECO:0000256" key="7">
    <source>
        <dbReference type="ARBA" id="ARBA00022723"/>
    </source>
</evidence>
<accession>A0A6S6RTQ8</accession>
<dbReference type="PRINTS" id="PR00372">
    <property type="entry name" value="FYWHYDRXLASE"/>
</dbReference>
<evidence type="ECO:0000259" key="14">
    <source>
        <dbReference type="PROSITE" id="PS51410"/>
    </source>
</evidence>
<evidence type="ECO:0000256" key="12">
    <source>
        <dbReference type="ARBA" id="ARBA00029922"/>
    </source>
</evidence>
<dbReference type="AlphaFoldDB" id="A0A6S6RTQ8"/>
<evidence type="ECO:0000256" key="13">
    <source>
        <dbReference type="PIRSR" id="PIRSR601273-2"/>
    </source>
</evidence>
<dbReference type="InterPro" id="IPR001273">
    <property type="entry name" value="ArAA_hydroxylase"/>
</dbReference>
<dbReference type="GO" id="GO:0004505">
    <property type="term" value="F:phenylalanine 4-monooxygenase activity"/>
    <property type="evidence" value="ECO:0007669"/>
    <property type="project" value="UniProtKB-EC"/>
</dbReference>
<dbReference type="Gene3D" id="1.10.800.10">
    <property type="entry name" value="Aromatic amino acid hydroxylase"/>
    <property type="match status" value="1"/>
</dbReference>
<dbReference type="PANTHER" id="PTHR11473:SF24">
    <property type="entry name" value="PHENYLALANINE-4-HYDROXYLASE"/>
    <property type="match status" value="1"/>
</dbReference>
<dbReference type="EMBL" id="CACVAQ010000012">
    <property type="protein sequence ID" value="CAA6798926.1"/>
    <property type="molecule type" value="Genomic_DNA"/>
</dbReference>
<evidence type="ECO:0000256" key="6">
    <source>
        <dbReference type="ARBA" id="ARBA00020276"/>
    </source>
</evidence>
<evidence type="ECO:0000256" key="11">
    <source>
        <dbReference type="ARBA" id="ARBA00023232"/>
    </source>
</evidence>
<evidence type="ECO:0000256" key="10">
    <source>
        <dbReference type="ARBA" id="ARBA00023033"/>
    </source>
</evidence>
<dbReference type="PANTHER" id="PTHR11473">
    <property type="entry name" value="AROMATIC AMINO ACID HYDROXYLASE"/>
    <property type="match status" value="1"/>
</dbReference>
<dbReference type="InterPro" id="IPR019774">
    <property type="entry name" value="Aromatic-AA_hydroxylase_C"/>
</dbReference>
<feature type="binding site" evidence="13">
    <location>
        <position position="110"/>
    </location>
    <ligand>
        <name>Fe cation</name>
        <dbReference type="ChEBI" id="CHEBI:24875"/>
    </ligand>
</feature>
<comment type="catalytic activity">
    <reaction evidence="1">
        <text>(6R)-L-erythro-5,6,7,8-tetrahydrobiopterin + L-phenylalanine + O2 = (4aS,6R)-4a-hydroxy-L-erythro-5,6,7,8-tetrahydrobiopterin + L-tyrosine</text>
        <dbReference type="Rhea" id="RHEA:20273"/>
        <dbReference type="ChEBI" id="CHEBI:15379"/>
        <dbReference type="ChEBI" id="CHEBI:15642"/>
        <dbReference type="ChEBI" id="CHEBI:58095"/>
        <dbReference type="ChEBI" id="CHEBI:58315"/>
        <dbReference type="ChEBI" id="CHEBI:59560"/>
        <dbReference type="EC" id="1.14.16.1"/>
    </reaction>
</comment>